<organism evidence="2 3">
    <name type="scientific">Streptomyces thermocoprophilus</name>
    <dbReference type="NCBI Taxonomy" id="78356"/>
    <lineage>
        <taxon>Bacteria</taxon>
        <taxon>Bacillati</taxon>
        <taxon>Actinomycetota</taxon>
        <taxon>Actinomycetes</taxon>
        <taxon>Kitasatosporales</taxon>
        <taxon>Streptomycetaceae</taxon>
        <taxon>Streptomyces</taxon>
    </lineage>
</organism>
<sequence>MILDEPELEFGGAARHIDPRFGITNYGPADLGAPDAPRAIRVGLVGPADQLDGLRRWLERCREPIAAKDEQYPHLFPEFPGCDTDRGLHTTLVFSDRNTRAISSRDLRAIETAGQPAALTKAVSVYAEEIRALADENRVDVLLVARPEQLLETAGRSSGRPDTSGDPSMGAPDEPPPGQFANFHDLLKARLLNLRQPIQIIRRSTWDEATRPPEGHSRQDEASRAWNLHVALYYKAGGVPWRLLRSPTELTTCYVGIAFYRSDDGNALNTSVAQVFNERGDGVIVRGGPARISRTDRQPHLVRADAHALLLQALDAYRREHHTAPARIVLHKTSTFTGEEARGFRDAADERFIDTLEMSWVTSSEGATAFRPGDAPPLRGTLAVLGERELALYATGSIEFYRTYPGMYIPRPIGIRPITSAQNPRELAAEVLALTKMNWNQTRLDGRLPVTLRTANQVKSVLRFCPPDQAVATRYAHYM</sequence>
<dbReference type="Gene3D" id="3.30.420.10">
    <property type="entry name" value="Ribonuclease H-like superfamily/Ribonuclease H"/>
    <property type="match status" value="1"/>
</dbReference>
<evidence type="ECO:0000256" key="1">
    <source>
        <dbReference type="SAM" id="MobiDB-lite"/>
    </source>
</evidence>
<evidence type="ECO:0000313" key="3">
    <source>
        <dbReference type="Proteomes" id="UP001589703"/>
    </source>
</evidence>
<dbReference type="CDD" id="cd04659">
    <property type="entry name" value="Piwi_piwi-like_ProArk"/>
    <property type="match status" value="1"/>
</dbReference>
<comment type="caution">
    <text evidence="2">The sequence shown here is derived from an EMBL/GenBank/DDBJ whole genome shotgun (WGS) entry which is preliminary data.</text>
</comment>
<dbReference type="EMBL" id="JBHMAR010000060">
    <property type="protein sequence ID" value="MFB9738844.1"/>
    <property type="molecule type" value="Genomic_DNA"/>
</dbReference>
<reference evidence="2 3" key="1">
    <citation type="submission" date="2024-09" db="EMBL/GenBank/DDBJ databases">
        <authorList>
            <person name="Sun Q."/>
            <person name="Mori K."/>
        </authorList>
    </citation>
    <scope>NUCLEOTIDE SEQUENCE [LARGE SCALE GENOMIC DNA]</scope>
    <source>
        <strain evidence="2 3">JCM 10918</strain>
    </source>
</reference>
<keyword evidence="3" id="KW-1185">Reference proteome</keyword>
<name>A0ABV5VLZ8_9ACTN</name>
<dbReference type="Proteomes" id="UP001589703">
    <property type="component" value="Unassembled WGS sequence"/>
</dbReference>
<evidence type="ECO:0000313" key="2">
    <source>
        <dbReference type="EMBL" id="MFB9738844.1"/>
    </source>
</evidence>
<gene>
    <name evidence="2" type="ORF">ACFFRO_27585</name>
</gene>
<dbReference type="SUPFAM" id="SSF53098">
    <property type="entry name" value="Ribonuclease H-like"/>
    <property type="match status" value="1"/>
</dbReference>
<proteinExistence type="predicted"/>
<feature type="region of interest" description="Disordered" evidence="1">
    <location>
        <begin position="152"/>
        <end position="179"/>
    </location>
</feature>
<accession>A0ABV5VLZ8</accession>
<protein>
    <recommendedName>
        <fullName evidence="4">Piwi domain-containing protein</fullName>
    </recommendedName>
</protein>
<evidence type="ECO:0008006" key="4">
    <source>
        <dbReference type="Google" id="ProtNLM"/>
    </source>
</evidence>
<dbReference type="RefSeq" id="WP_385860095.1">
    <property type="nucleotide sequence ID" value="NZ_JBHMAR010000060.1"/>
</dbReference>
<dbReference type="InterPro" id="IPR012337">
    <property type="entry name" value="RNaseH-like_sf"/>
</dbReference>
<dbReference type="InterPro" id="IPR036397">
    <property type="entry name" value="RNaseH_sf"/>
</dbReference>